<dbReference type="Pfam" id="PF01590">
    <property type="entry name" value="GAF"/>
    <property type="match status" value="1"/>
</dbReference>
<gene>
    <name evidence="4" type="ORF">R3Q16_08050</name>
</gene>
<dbReference type="InterPro" id="IPR003018">
    <property type="entry name" value="GAF"/>
</dbReference>
<proteinExistence type="predicted"/>
<organism evidence="4 5">
    <name type="scientific">Rhodococcus globerulus</name>
    <dbReference type="NCBI Taxonomy" id="33008"/>
    <lineage>
        <taxon>Bacteria</taxon>
        <taxon>Bacillati</taxon>
        <taxon>Actinomycetota</taxon>
        <taxon>Actinomycetes</taxon>
        <taxon>Mycobacteriales</taxon>
        <taxon>Nocardiaceae</taxon>
        <taxon>Rhodococcus</taxon>
    </lineage>
</organism>
<keyword evidence="5" id="KW-1185">Reference proteome</keyword>
<name>A0ABU4BQV0_RHOGO</name>
<dbReference type="Pfam" id="PF03861">
    <property type="entry name" value="ANTAR"/>
    <property type="match status" value="1"/>
</dbReference>
<dbReference type="RefSeq" id="WP_317540991.1">
    <property type="nucleotide sequence ID" value="NZ_JAWLKB010000003.1"/>
</dbReference>
<sequence>MHRNPVVLSALTGAVVMIDDFEIAGPRWHAFAQAAARSGLGACRVFPLRLTERPLGALAVFTTDPWNSRPRDNAFGQSLADLAAIALWMSDVDVRSGAATIAAQHILASRTTIEQAGGVIAELDQVDIDSAMQALAARAQDRGVTVAQYSEHVVEDLGFR</sequence>
<dbReference type="InterPro" id="IPR036388">
    <property type="entry name" value="WH-like_DNA-bd_sf"/>
</dbReference>
<evidence type="ECO:0000256" key="2">
    <source>
        <dbReference type="ARBA" id="ARBA00023163"/>
    </source>
</evidence>
<evidence type="ECO:0000259" key="3">
    <source>
        <dbReference type="PROSITE" id="PS50921"/>
    </source>
</evidence>
<dbReference type="EMBL" id="JAWLKB010000003">
    <property type="protein sequence ID" value="MDV6266554.1"/>
    <property type="molecule type" value="Genomic_DNA"/>
</dbReference>
<comment type="caution">
    <text evidence="4">The sequence shown here is derived from an EMBL/GenBank/DDBJ whole genome shotgun (WGS) entry which is preliminary data.</text>
</comment>
<dbReference type="Gene3D" id="1.10.10.10">
    <property type="entry name" value="Winged helix-like DNA-binding domain superfamily/Winged helix DNA-binding domain"/>
    <property type="match status" value="1"/>
</dbReference>
<reference evidence="4 5" key="1">
    <citation type="submission" date="2023-10" db="EMBL/GenBank/DDBJ databases">
        <title>Development of a sustainable strategy for remediation of hydrocarbon-contaminated territories based on the waste exchange concept.</title>
        <authorList>
            <person name="Krivoruchko A."/>
        </authorList>
    </citation>
    <scope>NUCLEOTIDE SEQUENCE [LARGE SCALE GENOMIC DNA]</scope>
    <source>
        <strain evidence="4 5">IEGM 1203</strain>
    </source>
</reference>
<dbReference type="SMART" id="SM01012">
    <property type="entry name" value="ANTAR"/>
    <property type="match status" value="1"/>
</dbReference>
<keyword evidence="2" id="KW-0804">Transcription</keyword>
<dbReference type="InterPro" id="IPR029016">
    <property type="entry name" value="GAF-like_dom_sf"/>
</dbReference>
<dbReference type="Gene3D" id="3.30.450.40">
    <property type="match status" value="1"/>
</dbReference>
<keyword evidence="1" id="KW-0805">Transcription regulation</keyword>
<dbReference type="PROSITE" id="PS50921">
    <property type="entry name" value="ANTAR"/>
    <property type="match status" value="1"/>
</dbReference>
<evidence type="ECO:0000313" key="5">
    <source>
        <dbReference type="Proteomes" id="UP001185927"/>
    </source>
</evidence>
<dbReference type="InterPro" id="IPR005561">
    <property type="entry name" value="ANTAR"/>
</dbReference>
<evidence type="ECO:0000256" key="1">
    <source>
        <dbReference type="ARBA" id="ARBA00023015"/>
    </source>
</evidence>
<dbReference type="Proteomes" id="UP001185927">
    <property type="component" value="Unassembled WGS sequence"/>
</dbReference>
<accession>A0ABU4BQV0</accession>
<feature type="domain" description="ANTAR" evidence="3">
    <location>
        <begin position="93"/>
        <end position="154"/>
    </location>
</feature>
<dbReference type="SUPFAM" id="SSF55781">
    <property type="entry name" value="GAF domain-like"/>
    <property type="match status" value="1"/>
</dbReference>
<protein>
    <submittedName>
        <fullName evidence="4">GAF and ANTAR domain-containing protein</fullName>
    </submittedName>
</protein>
<evidence type="ECO:0000313" key="4">
    <source>
        <dbReference type="EMBL" id="MDV6266554.1"/>
    </source>
</evidence>